<dbReference type="SUPFAM" id="SSF51735">
    <property type="entry name" value="NAD(P)-binding Rossmann-fold domains"/>
    <property type="match status" value="1"/>
</dbReference>
<evidence type="ECO:0000313" key="5">
    <source>
        <dbReference type="Proteomes" id="UP000193067"/>
    </source>
</evidence>
<evidence type="ECO:0000259" key="3">
    <source>
        <dbReference type="Pfam" id="PF01370"/>
    </source>
</evidence>
<sequence length="368" mass="40700">MPAVTSGKVLITGANGYIAVWIAKTLLDSGFAVRGTVRSESKATHLRGLFKSAGDKFEVVIVEDISKVIHTVSLTVLCRGPLLTPFIQEGAFNDFIEDVVAIVHNATPVHLNAVEPDEMIIPAVQGTLEILQSAHLRGTSIQRIVVLSSTATVWRSNPDPSRTLDLDETCWNDEEVTQCHELGRDASPLAKYRASKTLAERAAWDFMQMYAGEGALQWDLVALNPSFVVGPVLHEVDRPENLGWTAKEWYDKVVRGQIDIEAMANTGEMYVDVRDIAQAHVLALRTPAAGGNRFIISAGPFKWQDFVSIAHRLDEQIPAGNTDYHSSKAYHPVIYNSNKSIGELGMEYRSMEETTQEILKDCRARGWL</sequence>
<evidence type="ECO:0000256" key="2">
    <source>
        <dbReference type="ARBA" id="ARBA00023445"/>
    </source>
</evidence>
<dbReference type="AlphaFoldDB" id="A0A1Y2J386"/>
<organism evidence="4 5">
    <name type="scientific">Trametes coccinea (strain BRFM310)</name>
    <name type="common">Pycnoporus coccineus</name>
    <dbReference type="NCBI Taxonomy" id="1353009"/>
    <lineage>
        <taxon>Eukaryota</taxon>
        <taxon>Fungi</taxon>
        <taxon>Dikarya</taxon>
        <taxon>Basidiomycota</taxon>
        <taxon>Agaricomycotina</taxon>
        <taxon>Agaricomycetes</taxon>
        <taxon>Polyporales</taxon>
        <taxon>Polyporaceae</taxon>
        <taxon>Trametes</taxon>
    </lineage>
</organism>
<dbReference type="InterPro" id="IPR001509">
    <property type="entry name" value="Epimerase_deHydtase"/>
</dbReference>
<dbReference type="PANTHER" id="PTHR10366:SF852">
    <property type="entry name" value="CINNAMOYL-COA REDUCTASE CAD2"/>
    <property type="match status" value="1"/>
</dbReference>
<proteinExistence type="inferred from homology"/>
<keyword evidence="1" id="KW-0560">Oxidoreductase</keyword>
<dbReference type="OrthoDB" id="2735536at2759"/>
<reference evidence="4 5" key="1">
    <citation type="journal article" date="2015" name="Biotechnol. Biofuels">
        <title>Enhanced degradation of softwood versus hardwood by the white-rot fungus Pycnoporus coccineus.</title>
        <authorList>
            <person name="Couturier M."/>
            <person name="Navarro D."/>
            <person name="Chevret D."/>
            <person name="Henrissat B."/>
            <person name="Piumi F."/>
            <person name="Ruiz-Duenas F.J."/>
            <person name="Martinez A.T."/>
            <person name="Grigoriev I.V."/>
            <person name="Riley R."/>
            <person name="Lipzen A."/>
            <person name="Berrin J.G."/>
            <person name="Master E.R."/>
            <person name="Rosso M.N."/>
        </authorList>
    </citation>
    <scope>NUCLEOTIDE SEQUENCE [LARGE SCALE GENOMIC DNA]</scope>
    <source>
        <strain evidence="4 5">BRFM310</strain>
    </source>
</reference>
<dbReference type="InterPro" id="IPR050425">
    <property type="entry name" value="NAD(P)_dehydrat-like"/>
</dbReference>
<dbReference type="Gene3D" id="3.40.50.720">
    <property type="entry name" value="NAD(P)-binding Rossmann-like Domain"/>
    <property type="match status" value="1"/>
</dbReference>
<keyword evidence="5" id="KW-1185">Reference proteome</keyword>
<evidence type="ECO:0000256" key="1">
    <source>
        <dbReference type="ARBA" id="ARBA00023002"/>
    </source>
</evidence>
<accession>A0A1Y2J386</accession>
<dbReference type="Proteomes" id="UP000193067">
    <property type="component" value="Unassembled WGS sequence"/>
</dbReference>
<gene>
    <name evidence="4" type="ORF">PYCCODRAFT_1473482</name>
</gene>
<evidence type="ECO:0000313" key="4">
    <source>
        <dbReference type="EMBL" id="OSD07846.1"/>
    </source>
</evidence>
<name>A0A1Y2J386_TRAC3</name>
<dbReference type="InterPro" id="IPR036291">
    <property type="entry name" value="NAD(P)-bd_dom_sf"/>
</dbReference>
<dbReference type="GO" id="GO:0016616">
    <property type="term" value="F:oxidoreductase activity, acting on the CH-OH group of donors, NAD or NADP as acceptor"/>
    <property type="evidence" value="ECO:0007669"/>
    <property type="project" value="TreeGrafter"/>
</dbReference>
<dbReference type="PANTHER" id="PTHR10366">
    <property type="entry name" value="NAD DEPENDENT EPIMERASE/DEHYDRATASE"/>
    <property type="match status" value="1"/>
</dbReference>
<dbReference type="EMBL" id="KZ084087">
    <property type="protein sequence ID" value="OSD07846.1"/>
    <property type="molecule type" value="Genomic_DNA"/>
</dbReference>
<dbReference type="STRING" id="1353009.A0A1Y2J386"/>
<protein>
    <submittedName>
        <fullName evidence="4">NAD-P-binding protein</fullName>
    </submittedName>
</protein>
<dbReference type="Pfam" id="PF01370">
    <property type="entry name" value="Epimerase"/>
    <property type="match status" value="1"/>
</dbReference>
<feature type="domain" description="NAD-dependent epimerase/dehydratase" evidence="3">
    <location>
        <begin position="9"/>
        <end position="293"/>
    </location>
</feature>
<comment type="similarity">
    <text evidence="2">Belongs to the NAD(P)-dependent epimerase/dehydratase family. Dihydroflavonol-4-reductase subfamily.</text>
</comment>